<protein>
    <submittedName>
        <fullName evidence="8">Sulfate_transp domain-containing protein</fullName>
    </submittedName>
</protein>
<name>A0A1I8IC19_9PLAT</name>
<evidence type="ECO:0000256" key="2">
    <source>
        <dbReference type="ARBA" id="ARBA00008821"/>
    </source>
</evidence>
<dbReference type="InterPro" id="IPR006043">
    <property type="entry name" value="NCS2"/>
</dbReference>
<proteinExistence type="inferred from homology"/>
<evidence type="ECO:0000256" key="5">
    <source>
        <dbReference type="ARBA" id="ARBA00023136"/>
    </source>
</evidence>
<evidence type="ECO:0000313" key="7">
    <source>
        <dbReference type="Proteomes" id="UP000095280"/>
    </source>
</evidence>
<dbReference type="GO" id="GO:0022857">
    <property type="term" value="F:transmembrane transporter activity"/>
    <property type="evidence" value="ECO:0007669"/>
    <property type="project" value="InterPro"/>
</dbReference>
<feature type="region of interest" description="Disordered" evidence="6">
    <location>
        <begin position="376"/>
        <end position="401"/>
    </location>
</feature>
<dbReference type="WBParaSite" id="maker-uti_cns_0011219-snap-gene-0.5-mRNA-1">
    <property type="protein sequence ID" value="maker-uti_cns_0011219-snap-gene-0.5-mRNA-1"/>
    <property type="gene ID" value="maker-uti_cns_0011219-snap-gene-0.5"/>
</dbReference>
<organism evidence="7 8">
    <name type="scientific">Macrostomum lignano</name>
    <dbReference type="NCBI Taxonomy" id="282301"/>
    <lineage>
        <taxon>Eukaryota</taxon>
        <taxon>Metazoa</taxon>
        <taxon>Spiralia</taxon>
        <taxon>Lophotrochozoa</taxon>
        <taxon>Platyhelminthes</taxon>
        <taxon>Rhabditophora</taxon>
        <taxon>Macrostomorpha</taxon>
        <taxon>Macrostomida</taxon>
        <taxon>Macrostomidae</taxon>
        <taxon>Macrostomum</taxon>
    </lineage>
</organism>
<keyword evidence="3" id="KW-0812">Transmembrane</keyword>
<comment type="subcellular location">
    <subcellularLocation>
        <location evidence="1">Membrane</location>
        <topology evidence="1">Multi-pass membrane protein</topology>
    </subcellularLocation>
</comment>
<feature type="region of interest" description="Disordered" evidence="6">
    <location>
        <begin position="285"/>
        <end position="306"/>
    </location>
</feature>
<comment type="similarity">
    <text evidence="2">Belongs to the nucleobase:cation symporter-2 (NCS2) (TC 2.A.40) family.</text>
</comment>
<accession>A0A1I8IC19</accession>
<keyword evidence="7" id="KW-1185">Reference proteome</keyword>
<feature type="compositionally biased region" description="Polar residues" evidence="6">
    <location>
        <begin position="389"/>
        <end position="401"/>
    </location>
</feature>
<evidence type="ECO:0000313" key="8">
    <source>
        <dbReference type="WBParaSite" id="maker-uti_cns_0011219-snap-gene-0.5-mRNA-1"/>
    </source>
</evidence>
<evidence type="ECO:0000256" key="3">
    <source>
        <dbReference type="ARBA" id="ARBA00022692"/>
    </source>
</evidence>
<evidence type="ECO:0000256" key="1">
    <source>
        <dbReference type="ARBA" id="ARBA00004141"/>
    </source>
</evidence>
<feature type="compositionally biased region" description="Basic and acidic residues" evidence="6">
    <location>
        <begin position="294"/>
        <end position="306"/>
    </location>
</feature>
<keyword evidence="4" id="KW-1133">Transmembrane helix</keyword>
<evidence type="ECO:0000256" key="4">
    <source>
        <dbReference type="ARBA" id="ARBA00022989"/>
    </source>
</evidence>
<dbReference type="PANTHER" id="PTHR11119">
    <property type="entry name" value="XANTHINE-URACIL / VITAMIN C PERMEASE FAMILY MEMBER"/>
    <property type="match status" value="1"/>
</dbReference>
<evidence type="ECO:0000256" key="6">
    <source>
        <dbReference type="SAM" id="MobiDB-lite"/>
    </source>
</evidence>
<reference evidence="8" key="1">
    <citation type="submission" date="2016-11" db="UniProtKB">
        <authorList>
            <consortium name="WormBaseParasite"/>
        </authorList>
    </citation>
    <scope>IDENTIFICATION</scope>
</reference>
<dbReference type="AlphaFoldDB" id="A0A1I8IC19"/>
<dbReference type="GO" id="GO:0016020">
    <property type="term" value="C:membrane"/>
    <property type="evidence" value="ECO:0007669"/>
    <property type="project" value="UniProtKB-SubCell"/>
</dbReference>
<keyword evidence="5" id="KW-0472">Membrane</keyword>
<dbReference type="Proteomes" id="UP000095280">
    <property type="component" value="Unplaced"/>
</dbReference>
<dbReference type="Pfam" id="PF00860">
    <property type="entry name" value="Xan_ur_permease"/>
    <property type="match status" value="3"/>
</dbReference>
<sequence length="910" mass="98165">MGFQHFVIMSSGCAFGVIILFDAACVQDEVDKSNLIASSFFVMGITTFVQCTLGTRLPIAQGPSIVFYPVAIGIMAGDSLECPDLQVKDNATLLHNGTSVFSQPVERIWHRRVGQVAGTIAAGSIIQIFIGSTGVMSHLLRFVIPLVVAPTIFLIGFGILLSMAIMYALCHLLTVTNVLPSSPEAWGYGARTDIKSSAVLNAGWFRVPHPLQFGSLSVNGPGVVAVGCAILVSIMESIGDYVTCAKFCGSSRPVGFPMNRGIAAEGFGCFLKRSLRLAGGPDLLQQQHRRHQHQHNEGGEPESHARDLSDYGCLRFVPEAQCAVRMRPGPDHRRRVAGNHRHHLRRRSGQPQNAFVFGFSVFLGVVVPLQIKASRQNRQGTRKERGLEVQSQATDTTGATKLSQTEAELRWQHFVIMSSGCAFGVIILFDAACVQDEVDKSNLIASSFFVMGITTFVQCTLGTRLPIAQGPSIVFYPVAIGIMAGDSLECPDLQVKDNATLHHNGTLAFSQPGEKIWHRRVGQVAGTIAAGSIVQLLIGSTGVMSHLLRFVSPLVVAPTIFLIGFSVMGAVLNLCAPQFYISIVCCILIIVFTYVLDRVKIPIPYFSIRNRKPLVTRFAAFSTLPILLSMAIMYALCHLLTVTNVLPSSPEAWGYGARTDIKKTVLPVSGIAAEGFGCFLSGLFGLPVGPTSYSNNIAAISMTKVASRRVMHATSAIMVIFGLFPKLSALFVCVPDPIIGGVLLATIGIICGVAAGSLSSVRMDRPRNAFVFGFSVFLGVVVPLQIKASRHRDATSMSDSAQAIAMGIAQDLLSNEMLVGTGTALLLDSCLPGTRKERGLEAEAEGADSVTPGSCQTEAELRWQVDCYESTAFHRFYSRHLPILHRLPLFPGRLSERRANAVCENRETAI</sequence>